<gene>
    <name evidence="1" type="ORF">SAMN05421593_0217</name>
</gene>
<evidence type="ECO:0000313" key="2">
    <source>
        <dbReference type="Proteomes" id="UP000198561"/>
    </source>
</evidence>
<dbReference type="EMBL" id="FNWQ01000001">
    <property type="protein sequence ID" value="SEH27166.1"/>
    <property type="molecule type" value="Genomic_DNA"/>
</dbReference>
<reference evidence="1 2" key="1">
    <citation type="submission" date="2016-10" db="EMBL/GenBank/DDBJ databases">
        <authorList>
            <person name="de Groot N.N."/>
        </authorList>
    </citation>
    <scope>NUCLEOTIDE SEQUENCE [LARGE SCALE GENOMIC DNA]</scope>
    <source>
        <strain evidence="1 2">DSM 23031</strain>
    </source>
</reference>
<dbReference type="Proteomes" id="UP000198561">
    <property type="component" value="Unassembled WGS sequence"/>
</dbReference>
<proteinExistence type="predicted"/>
<accession>A0A1H6GVC4</accession>
<name>A0A1H6GVC4_CHRCI</name>
<dbReference type="OrthoDB" id="3251881at2"/>
<organism evidence="1 2">
    <name type="scientific">Chryseobacterium culicis</name>
    <dbReference type="NCBI Taxonomy" id="680127"/>
    <lineage>
        <taxon>Bacteria</taxon>
        <taxon>Pseudomonadati</taxon>
        <taxon>Bacteroidota</taxon>
        <taxon>Flavobacteriia</taxon>
        <taxon>Flavobacteriales</taxon>
        <taxon>Weeksellaceae</taxon>
        <taxon>Chryseobacterium group</taxon>
        <taxon>Chryseobacterium</taxon>
    </lineage>
</organism>
<sequence length="315" mass="37418">MTSKKITLIYPFAYGYLDFVVQELSSHHNIVVTDIKTDTIKYKYPNIFVKVWNGITKLFGSNIKKKYFNQQILDRIKEKQDIIFVIRPDMLDDSLLKQLKSNTETFTAYLYDSCKKFPRQLEIAHFFDEIYSYEKGDIKKYNFIETSNFIYDETLEPEEIKYDIFNVSSYDSRIDEINAVSTALAEGGLSIYFVLFWYQKLEYPHLISTTRYLSLDETKKLIAQSKAMIDIQRKDQKGLSFRTFESLGYRKKLITTNTAVQEYEFYHPNNILIIDSNRINTDEIKNFLKLDYQEISQDIIDKYSVRNFTKKIFKL</sequence>
<evidence type="ECO:0008006" key="3">
    <source>
        <dbReference type="Google" id="ProtNLM"/>
    </source>
</evidence>
<evidence type="ECO:0000313" key="1">
    <source>
        <dbReference type="EMBL" id="SEH27166.1"/>
    </source>
</evidence>
<protein>
    <recommendedName>
        <fullName evidence="3">Lipopolysaccharide biosynthesis protein</fullName>
    </recommendedName>
</protein>
<dbReference type="STRING" id="680127.SAMN05421593_0217"/>
<dbReference type="AlphaFoldDB" id="A0A1H6GVC4"/>
<dbReference type="RefSeq" id="WP_089689508.1">
    <property type="nucleotide sequence ID" value="NZ_FNWQ01000001.1"/>
</dbReference>